<dbReference type="AlphaFoldDB" id="A0A315WAV8"/>
<sequence length="464" mass="50597">MLLSTRVTTLQTKVWCLLSYLLKNASQGQTGLFSVKTERDPWRTTPNVGPESSFTFPGASPGTPTSSKEREIKPFSLPISNYRPENYLTTSQSTFNIPHKEEIKHQPIDQGALFTITQKETLSTSAPKMSASYGHQLSSTSCSSYNFLPDHKSTADDFSKLASNVSVYATREEDQPSYFDCNPQLAGNILENYGLEKADLDELLNYSEEQTTAENLPYLLQSIRMKKATRSAPGVRSNSDSMTRPTASTTGVDAVNLGKPGILPDKMSSSTLLHPVKTIKNEEAAAGSAEVTRKGLLLPCRLQKSIKLDCFKLNRTRIGFPTRQATNTMRTATAFATNTLIGMRKCKAVLVPAQEMDETNPSAVHIPAHTAHVVGGAQETESTNTAVDQDMAKTDPVMAPVPVHTAPFTTAQEIEKTTPTVLPPNTGCNTAPQGRVLALAPHVIIVLVIDHVQEAMRNGPHQRE</sequence>
<evidence type="ECO:0000256" key="1">
    <source>
        <dbReference type="SAM" id="MobiDB-lite"/>
    </source>
</evidence>
<dbReference type="EMBL" id="NHOQ01000105">
    <property type="protein sequence ID" value="PWA32953.1"/>
    <property type="molecule type" value="Genomic_DNA"/>
</dbReference>
<evidence type="ECO:0000313" key="2">
    <source>
        <dbReference type="EMBL" id="PWA32953.1"/>
    </source>
</evidence>
<feature type="region of interest" description="Disordered" evidence="1">
    <location>
        <begin position="229"/>
        <end position="255"/>
    </location>
</feature>
<reference evidence="2 3" key="1">
    <citation type="journal article" date="2018" name="G3 (Bethesda)">
        <title>A High-Quality Reference Genome for the Invasive Mosquitofish Gambusia affinis Using a Chicago Library.</title>
        <authorList>
            <person name="Hoffberg S.L."/>
            <person name="Troendle N.J."/>
            <person name="Glenn T.C."/>
            <person name="Mahmud O."/>
            <person name="Louha S."/>
            <person name="Chalopin D."/>
            <person name="Bennetzen J.L."/>
            <person name="Mauricio R."/>
        </authorList>
    </citation>
    <scope>NUCLEOTIDE SEQUENCE [LARGE SCALE GENOMIC DNA]</scope>
    <source>
        <strain evidence="2">NE01/NJP1002.9</strain>
        <tissue evidence="2">Muscle</tissue>
    </source>
</reference>
<proteinExistence type="predicted"/>
<accession>A0A315WAV8</accession>
<evidence type="ECO:0000313" key="3">
    <source>
        <dbReference type="Proteomes" id="UP000250572"/>
    </source>
</evidence>
<name>A0A315WAV8_GAMAF</name>
<dbReference type="Proteomes" id="UP000250572">
    <property type="component" value="Unassembled WGS sequence"/>
</dbReference>
<gene>
    <name evidence="2" type="ORF">CCH79_00015507</name>
</gene>
<keyword evidence="3" id="KW-1185">Reference proteome</keyword>
<organism evidence="2 3">
    <name type="scientific">Gambusia affinis</name>
    <name type="common">Western mosquitofish</name>
    <name type="synonym">Heterandria affinis</name>
    <dbReference type="NCBI Taxonomy" id="33528"/>
    <lineage>
        <taxon>Eukaryota</taxon>
        <taxon>Metazoa</taxon>
        <taxon>Chordata</taxon>
        <taxon>Craniata</taxon>
        <taxon>Vertebrata</taxon>
        <taxon>Euteleostomi</taxon>
        <taxon>Actinopterygii</taxon>
        <taxon>Neopterygii</taxon>
        <taxon>Teleostei</taxon>
        <taxon>Neoteleostei</taxon>
        <taxon>Acanthomorphata</taxon>
        <taxon>Ovalentaria</taxon>
        <taxon>Atherinomorphae</taxon>
        <taxon>Cyprinodontiformes</taxon>
        <taxon>Poeciliidae</taxon>
        <taxon>Poeciliinae</taxon>
        <taxon>Gambusia</taxon>
    </lineage>
</organism>
<protein>
    <submittedName>
        <fullName evidence="2">Uncharacterized protein</fullName>
    </submittedName>
</protein>
<comment type="caution">
    <text evidence="2">The sequence shown here is derived from an EMBL/GenBank/DDBJ whole genome shotgun (WGS) entry which is preliminary data.</text>
</comment>
<feature type="region of interest" description="Disordered" evidence="1">
    <location>
        <begin position="41"/>
        <end position="70"/>
    </location>
</feature>
<feature type="compositionally biased region" description="Polar residues" evidence="1">
    <location>
        <begin position="44"/>
        <end position="55"/>
    </location>
</feature>
<feature type="compositionally biased region" description="Polar residues" evidence="1">
    <location>
        <begin position="236"/>
        <end position="251"/>
    </location>
</feature>